<keyword evidence="3" id="KW-1185">Reference proteome</keyword>
<sequence>MNRSIPRSQSNHYDELVFPRQPHCMYVTINIHTNSITGRSVLRRSAASGRYALRAPKSYAQMARRLRLVCTEHSAGSWRVKSVPTARQTRDAAVHTRRGGTAARRRRGAVPD</sequence>
<protein>
    <submittedName>
        <fullName evidence="2">Uncharacterized protein</fullName>
    </submittedName>
</protein>
<name>A0A2W1BKN9_HELAM</name>
<organism evidence="2 3">
    <name type="scientific">Helicoverpa armigera</name>
    <name type="common">Cotton bollworm</name>
    <name type="synonym">Heliothis armigera</name>
    <dbReference type="NCBI Taxonomy" id="29058"/>
    <lineage>
        <taxon>Eukaryota</taxon>
        <taxon>Metazoa</taxon>
        <taxon>Ecdysozoa</taxon>
        <taxon>Arthropoda</taxon>
        <taxon>Hexapoda</taxon>
        <taxon>Insecta</taxon>
        <taxon>Pterygota</taxon>
        <taxon>Neoptera</taxon>
        <taxon>Endopterygota</taxon>
        <taxon>Lepidoptera</taxon>
        <taxon>Glossata</taxon>
        <taxon>Ditrysia</taxon>
        <taxon>Noctuoidea</taxon>
        <taxon>Noctuidae</taxon>
        <taxon>Heliothinae</taxon>
        <taxon>Helicoverpa</taxon>
    </lineage>
</organism>
<evidence type="ECO:0000256" key="1">
    <source>
        <dbReference type="SAM" id="MobiDB-lite"/>
    </source>
</evidence>
<reference evidence="2 3" key="1">
    <citation type="journal article" date="2017" name="BMC Biol.">
        <title>Genomic innovations, transcriptional plasticity and gene loss underlying the evolution and divergence of two highly polyphagous and invasive Helicoverpa pest species.</title>
        <authorList>
            <person name="Pearce S.L."/>
            <person name="Clarke D.F."/>
            <person name="East P.D."/>
            <person name="Elfekih S."/>
            <person name="Gordon K.H."/>
            <person name="Jermiin L.S."/>
            <person name="McGaughran A."/>
            <person name="Oakeshott J.G."/>
            <person name="Papanikolaou A."/>
            <person name="Perera O.P."/>
            <person name="Rane R.V."/>
            <person name="Richards S."/>
            <person name="Tay W.T."/>
            <person name="Walsh T.K."/>
            <person name="Anderson A."/>
            <person name="Anderson C.J."/>
            <person name="Asgari S."/>
            <person name="Board P.G."/>
            <person name="Bretschneider A."/>
            <person name="Campbell P.M."/>
            <person name="Chertemps T."/>
            <person name="Christeller J.T."/>
            <person name="Coppin C.W."/>
            <person name="Downes S.J."/>
            <person name="Duan G."/>
            <person name="Farnsworth C.A."/>
            <person name="Good R.T."/>
            <person name="Han L.B."/>
            <person name="Han Y.C."/>
            <person name="Hatje K."/>
            <person name="Horne I."/>
            <person name="Huang Y.P."/>
            <person name="Hughes D.S."/>
            <person name="Jacquin-Joly E."/>
            <person name="James W."/>
            <person name="Jhangiani S."/>
            <person name="Kollmar M."/>
            <person name="Kuwar S.S."/>
            <person name="Li S."/>
            <person name="Liu N.Y."/>
            <person name="Maibeche M.T."/>
            <person name="Miller J.R."/>
            <person name="Montagne N."/>
            <person name="Perry T."/>
            <person name="Qu J."/>
            <person name="Song S.V."/>
            <person name="Sutton G.G."/>
            <person name="Vogel H."/>
            <person name="Walenz B.P."/>
            <person name="Xu W."/>
            <person name="Zhang H.J."/>
            <person name="Zou Z."/>
            <person name="Batterham P."/>
            <person name="Edwards O.R."/>
            <person name="Feyereisen R."/>
            <person name="Gibbs R.A."/>
            <person name="Heckel D.G."/>
            <person name="McGrath A."/>
            <person name="Robin C."/>
            <person name="Scherer S.E."/>
            <person name="Worley K.C."/>
            <person name="Wu Y.D."/>
        </authorList>
    </citation>
    <scope>NUCLEOTIDE SEQUENCE [LARGE SCALE GENOMIC DNA]</scope>
    <source>
        <strain evidence="2">Harm_GR_Male_#8</strain>
        <tissue evidence="2">Whole organism</tissue>
    </source>
</reference>
<dbReference type="EMBL" id="KZ150059">
    <property type="protein sequence ID" value="PZC74255.1"/>
    <property type="molecule type" value="Genomic_DNA"/>
</dbReference>
<feature type="region of interest" description="Disordered" evidence="1">
    <location>
        <begin position="80"/>
        <end position="112"/>
    </location>
</feature>
<gene>
    <name evidence="2" type="primary">HaOG208150</name>
    <name evidence="2" type="ORF">B5X24_HaOG208150</name>
</gene>
<proteinExistence type="predicted"/>
<dbReference type="AlphaFoldDB" id="A0A2W1BKN9"/>
<dbReference type="Proteomes" id="UP000249218">
    <property type="component" value="Unassembled WGS sequence"/>
</dbReference>
<accession>A0A2W1BKN9</accession>
<evidence type="ECO:0000313" key="2">
    <source>
        <dbReference type="EMBL" id="PZC74255.1"/>
    </source>
</evidence>
<evidence type="ECO:0000313" key="3">
    <source>
        <dbReference type="Proteomes" id="UP000249218"/>
    </source>
</evidence>
<feature type="compositionally biased region" description="Basic residues" evidence="1">
    <location>
        <begin position="95"/>
        <end position="112"/>
    </location>
</feature>